<feature type="region of interest" description="Disordered" evidence="1">
    <location>
        <begin position="1"/>
        <end position="25"/>
    </location>
</feature>
<dbReference type="Proteomes" id="UP000324222">
    <property type="component" value="Unassembled WGS sequence"/>
</dbReference>
<organism evidence="2 3">
    <name type="scientific">Portunus trituberculatus</name>
    <name type="common">Swimming crab</name>
    <name type="synonym">Neptunus trituberculatus</name>
    <dbReference type="NCBI Taxonomy" id="210409"/>
    <lineage>
        <taxon>Eukaryota</taxon>
        <taxon>Metazoa</taxon>
        <taxon>Ecdysozoa</taxon>
        <taxon>Arthropoda</taxon>
        <taxon>Crustacea</taxon>
        <taxon>Multicrustacea</taxon>
        <taxon>Malacostraca</taxon>
        <taxon>Eumalacostraca</taxon>
        <taxon>Eucarida</taxon>
        <taxon>Decapoda</taxon>
        <taxon>Pleocyemata</taxon>
        <taxon>Brachyura</taxon>
        <taxon>Eubrachyura</taxon>
        <taxon>Portunoidea</taxon>
        <taxon>Portunidae</taxon>
        <taxon>Portuninae</taxon>
        <taxon>Portunus</taxon>
    </lineage>
</organism>
<evidence type="ECO:0000313" key="3">
    <source>
        <dbReference type="Proteomes" id="UP000324222"/>
    </source>
</evidence>
<reference evidence="2 3" key="1">
    <citation type="submission" date="2019-05" db="EMBL/GenBank/DDBJ databases">
        <title>Another draft genome of Portunus trituberculatus and its Hox gene families provides insights of decapod evolution.</title>
        <authorList>
            <person name="Jeong J.-H."/>
            <person name="Song I."/>
            <person name="Kim S."/>
            <person name="Choi T."/>
            <person name="Kim D."/>
            <person name="Ryu S."/>
            <person name="Kim W."/>
        </authorList>
    </citation>
    <scope>NUCLEOTIDE SEQUENCE [LARGE SCALE GENOMIC DNA]</scope>
    <source>
        <tissue evidence="2">Muscle</tissue>
    </source>
</reference>
<dbReference type="EMBL" id="VSRR010000922">
    <property type="protein sequence ID" value="MPC20896.1"/>
    <property type="molecule type" value="Genomic_DNA"/>
</dbReference>
<proteinExistence type="predicted"/>
<keyword evidence="3" id="KW-1185">Reference proteome</keyword>
<evidence type="ECO:0000256" key="1">
    <source>
        <dbReference type="SAM" id="MobiDB-lite"/>
    </source>
</evidence>
<comment type="caution">
    <text evidence="2">The sequence shown here is derived from an EMBL/GenBank/DDBJ whole genome shotgun (WGS) entry which is preliminary data.</text>
</comment>
<name>A0A5B7DIJ4_PORTR</name>
<evidence type="ECO:0000313" key="2">
    <source>
        <dbReference type="EMBL" id="MPC20896.1"/>
    </source>
</evidence>
<sequence>MLANVDPTRQKKNVSCAAAAAGQPARWSSERQAGMFRSWRWESIHQMHRLTLPPSPSCRPSLGPTNYP</sequence>
<protein>
    <submittedName>
        <fullName evidence="2">Uncharacterized protein</fullName>
    </submittedName>
</protein>
<gene>
    <name evidence="2" type="ORF">E2C01_013859</name>
</gene>
<dbReference type="AlphaFoldDB" id="A0A5B7DIJ4"/>
<accession>A0A5B7DIJ4</accession>